<dbReference type="AlphaFoldDB" id="A0AAW1D039"/>
<gene>
    <name evidence="3" type="ORF">O3M35_010412</name>
</gene>
<protein>
    <submittedName>
        <fullName evidence="3">Uncharacterized protein</fullName>
    </submittedName>
</protein>
<name>A0AAW1D039_9HEMI</name>
<evidence type="ECO:0000313" key="3">
    <source>
        <dbReference type="EMBL" id="KAK9503962.1"/>
    </source>
</evidence>
<evidence type="ECO:0000256" key="1">
    <source>
        <dbReference type="SAM" id="Coils"/>
    </source>
</evidence>
<accession>A0AAW1D039</accession>
<feature type="coiled-coil region" evidence="1">
    <location>
        <begin position="343"/>
        <end position="370"/>
    </location>
</feature>
<dbReference type="Proteomes" id="UP001461498">
    <property type="component" value="Unassembled WGS sequence"/>
</dbReference>
<reference evidence="3 4" key="1">
    <citation type="submission" date="2022-12" db="EMBL/GenBank/DDBJ databases">
        <title>Chromosome-level genome assembly of true bugs.</title>
        <authorList>
            <person name="Ma L."/>
            <person name="Li H."/>
        </authorList>
    </citation>
    <scope>NUCLEOTIDE SEQUENCE [LARGE SCALE GENOMIC DNA]</scope>
    <source>
        <strain evidence="3">Lab_2022b</strain>
    </source>
</reference>
<organism evidence="3 4">
    <name type="scientific">Rhynocoris fuscipes</name>
    <dbReference type="NCBI Taxonomy" id="488301"/>
    <lineage>
        <taxon>Eukaryota</taxon>
        <taxon>Metazoa</taxon>
        <taxon>Ecdysozoa</taxon>
        <taxon>Arthropoda</taxon>
        <taxon>Hexapoda</taxon>
        <taxon>Insecta</taxon>
        <taxon>Pterygota</taxon>
        <taxon>Neoptera</taxon>
        <taxon>Paraneoptera</taxon>
        <taxon>Hemiptera</taxon>
        <taxon>Heteroptera</taxon>
        <taxon>Panheteroptera</taxon>
        <taxon>Cimicomorpha</taxon>
        <taxon>Reduviidae</taxon>
        <taxon>Harpactorinae</taxon>
        <taxon>Harpactorini</taxon>
        <taxon>Rhynocoris</taxon>
    </lineage>
</organism>
<dbReference type="EMBL" id="JAPXFL010000007">
    <property type="protein sequence ID" value="KAK9503962.1"/>
    <property type="molecule type" value="Genomic_DNA"/>
</dbReference>
<keyword evidence="4" id="KW-1185">Reference proteome</keyword>
<evidence type="ECO:0000256" key="2">
    <source>
        <dbReference type="SAM" id="MobiDB-lite"/>
    </source>
</evidence>
<sequence length="450" mass="52874">MAYRKEKHKSDEKFSKNFINKNNLKKGCKNKTTFSDHVSEIIYKNDESDEYDIDKNKKKATSNIYSRKEVLNRNLEDGKYLHKNDYSGKRLRKEKMSDERSKSISTASKEQKKDIGNINQDVQNEVSNSDMTNLRMVHTCGPKYCGMEPEDTYSRVTETVDLEKLEDYNNTDFPFPVKNKYLEILKIHDFPFDKIGPFKESKIKEKTCNIKPAVPLVQQTIDEANELFLKAGYQDELVAWLKRVYKIYPRPEDPHEYLKYNTGGGQDMKNKNEYMQHLEELKNLLAFENELAIELAQIKLLCGMIDEERFGYDGKPRVEWNNQIKTMLKNKTLSKINCLSTLHSNVTKEIKQEKKRIAEEKATAKQAIRDQILKDLPIWKQYVPPTTVTTRPDEDDGRIRDWFQCLRIPDTEGKTQAPVYEFDDIDIYKTEEIFEELRSRSSSILQEDFQ</sequence>
<proteinExistence type="predicted"/>
<feature type="region of interest" description="Disordered" evidence="2">
    <location>
        <begin position="86"/>
        <end position="121"/>
    </location>
</feature>
<feature type="compositionally biased region" description="Basic and acidic residues" evidence="2">
    <location>
        <begin position="86"/>
        <end position="102"/>
    </location>
</feature>
<keyword evidence="1" id="KW-0175">Coiled coil</keyword>
<comment type="caution">
    <text evidence="3">The sequence shown here is derived from an EMBL/GenBank/DDBJ whole genome shotgun (WGS) entry which is preliminary data.</text>
</comment>
<evidence type="ECO:0000313" key="4">
    <source>
        <dbReference type="Proteomes" id="UP001461498"/>
    </source>
</evidence>